<evidence type="ECO:0008006" key="3">
    <source>
        <dbReference type="Google" id="ProtNLM"/>
    </source>
</evidence>
<reference evidence="1 2" key="1">
    <citation type="submission" date="2023-07" db="EMBL/GenBank/DDBJ databases">
        <title>Genomic Encyclopedia of Type Strains, Phase IV (KMG-IV): sequencing the most valuable type-strain genomes for metagenomic binning, comparative biology and taxonomic classification.</title>
        <authorList>
            <person name="Goeker M."/>
        </authorList>
    </citation>
    <scope>NUCLEOTIDE SEQUENCE [LARGE SCALE GENOMIC DNA]</scope>
    <source>
        <strain evidence="1 2">DSM 12396</strain>
    </source>
</reference>
<comment type="caution">
    <text evidence="1">The sequence shown here is derived from an EMBL/GenBank/DDBJ whole genome shotgun (WGS) entry which is preliminary data.</text>
</comment>
<accession>A0ABU0B103</accession>
<name>A0ABU0B103_9FIRM</name>
<evidence type="ECO:0000313" key="1">
    <source>
        <dbReference type="EMBL" id="MDQ0286408.1"/>
    </source>
</evidence>
<keyword evidence="2" id="KW-1185">Reference proteome</keyword>
<dbReference type="EMBL" id="JAUSUX010000010">
    <property type="protein sequence ID" value="MDQ0286408.1"/>
    <property type="molecule type" value="Genomic_DNA"/>
</dbReference>
<gene>
    <name evidence="1" type="ORF">J2Z49_001522</name>
</gene>
<proteinExistence type="predicted"/>
<dbReference type="Proteomes" id="UP001225644">
    <property type="component" value="Unassembled WGS sequence"/>
</dbReference>
<evidence type="ECO:0000313" key="2">
    <source>
        <dbReference type="Proteomes" id="UP001225644"/>
    </source>
</evidence>
<sequence>MKCYSSILEKIKRKFPRGELWISGEILRELGLEQTQERLGNWRCQKVSWKYK</sequence>
<organism evidence="1 2">
    <name type="scientific">Desulfofundulus luciae</name>
    <dbReference type="NCBI Taxonomy" id="74702"/>
    <lineage>
        <taxon>Bacteria</taxon>
        <taxon>Bacillati</taxon>
        <taxon>Bacillota</taxon>
        <taxon>Clostridia</taxon>
        <taxon>Eubacteriales</taxon>
        <taxon>Peptococcaceae</taxon>
        <taxon>Desulfofundulus</taxon>
    </lineage>
</organism>
<protein>
    <recommendedName>
        <fullName evidence="3">Transposase</fullName>
    </recommendedName>
</protein>